<dbReference type="AlphaFoldDB" id="A0A6A5UGU9"/>
<name>A0A6A5UGU9_9PLEO</name>
<protein>
    <submittedName>
        <fullName evidence="1">Uncharacterized protein</fullName>
    </submittedName>
</protein>
<dbReference type="EMBL" id="ML976978">
    <property type="protein sequence ID" value="KAF1962992.1"/>
    <property type="molecule type" value="Genomic_DNA"/>
</dbReference>
<sequence>MASAPTPAPPFPFAAPPPTKPPKILYLVLETTLSRSPVLTSATYPSLQNNITVHAAYANLDHALQHMNALADYREWSCARTVMSTVAEGQGEERTRSLEVGSQRVVGGAGAEEEERTMQVFVRRVTEGEKVVIAT</sequence>
<organism evidence="1 2">
    <name type="scientific">Byssothecium circinans</name>
    <dbReference type="NCBI Taxonomy" id="147558"/>
    <lineage>
        <taxon>Eukaryota</taxon>
        <taxon>Fungi</taxon>
        <taxon>Dikarya</taxon>
        <taxon>Ascomycota</taxon>
        <taxon>Pezizomycotina</taxon>
        <taxon>Dothideomycetes</taxon>
        <taxon>Pleosporomycetidae</taxon>
        <taxon>Pleosporales</taxon>
        <taxon>Massarineae</taxon>
        <taxon>Massarinaceae</taxon>
        <taxon>Byssothecium</taxon>
    </lineage>
</organism>
<reference evidence="1" key="1">
    <citation type="journal article" date="2020" name="Stud. Mycol.">
        <title>101 Dothideomycetes genomes: a test case for predicting lifestyles and emergence of pathogens.</title>
        <authorList>
            <person name="Haridas S."/>
            <person name="Albert R."/>
            <person name="Binder M."/>
            <person name="Bloem J."/>
            <person name="Labutti K."/>
            <person name="Salamov A."/>
            <person name="Andreopoulos B."/>
            <person name="Baker S."/>
            <person name="Barry K."/>
            <person name="Bills G."/>
            <person name="Bluhm B."/>
            <person name="Cannon C."/>
            <person name="Castanera R."/>
            <person name="Culley D."/>
            <person name="Daum C."/>
            <person name="Ezra D."/>
            <person name="Gonzalez J."/>
            <person name="Henrissat B."/>
            <person name="Kuo A."/>
            <person name="Liang C."/>
            <person name="Lipzen A."/>
            <person name="Lutzoni F."/>
            <person name="Magnuson J."/>
            <person name="Mondo S."/>
            <person name="Nolan M."/>
            <person name="Ohm R."/>
            <person name="Pangilinan J."/>
            <person name="Park H.-J."/>
            <person name="Ramirez L."/>
            <person name="Alfaro M."/>
            <person name="Sun H."/>
            <person name="Tritt A."/>
            <person name="Yoshinaga Y."/>
            <person name="Zwiers L.-H."/>
            <person name="Turgeon B."/>
            <person name="Goodwin S."/>
            <person name="Spatafora J."/>
            <person name="Crous P."/>
            <person name="Grigoriev I."/>
        </authorList>
    </citation>
    <scope>NUCLEOTIDE SEQUENCE</scope>
    <source>
        <strain evidence="1">CBS 675.92</strain>
    </source>
</reference>
<accession>A0A6A5UGU9</accession>
<gene>
    <name evidence="1" type="ORF">CC80DRAFT_542143</name>
</gene>
<evidence type="ECO:0000313" key="1">
    <source>
        <dbReference type="EMBL" id="KAF1962992.1"/>
    </source>
</evidence>
<proteinExistence type="predicted"/>
<dbReference type="Proteomes" id="UP000800035">
    <property type="component" value="Unassembled WGS sequence"/>
</dbReference>
<evidence type="ECO:0000313" key="2">
    <source>
        <dbReference type="Proteomes" id="UP000800035"/>
    </source>
</evidence>
<keyword evidence="2" id="KW-1185">Reference proteome</keyword>